<organism evidence="2 3">
    <name type="scientific">Paraconexibacter antarcticus</name>
    <dbReference type="NCBI Taxonomy" id="2949664"/>
    <lineage>
        <taxon>Bacteria</taxon>
        <taxon>Bacillati</taxon>
        <taxon>Actinomycetota</taxon>
        <taxon>Thermoleophilia</taxon>
        <taxon>Solirubrobacterales</taxon>
        <taxon>Paraconexibacteraceae</taxon>
        <taxon>Paraconexibacter</taxon>
    </lineage>
</organism>
<evidence type="ECO:0000256" key="1">
    <source>
        <dbReference type="SAM" id="MobiDB-lite"/>
    </source>
</evidence>
<feature type="compositionally biased region" description="Basic and acidic residues" evidence="1">
    <location>
        <begin position="7"/>
        <end position="28"/>
    </location>
</feature>
<dbReference type="RefSeq" id="WP_254569139.1">
    <property type="nucleotide sequence ID" value="NZ_CP098502.1"/>
</dbReference>
<evidence type="ECO:0000313" key="3">
    <source>
        <dbReference type="Proteomes" id="UP001056035"/>
    </source>
</evidence>
<feature type="region of interest" description="Disordered" evidence="1">
    <location>
        <begin position="1"/>
        <end position="32"/>
    </location>
</feature>
<proteinExistence type="predicted"/>
<evidence type="ECO:0000313" key="2">
    <source>
        <dbReference type="EMBL" id="UTI62401.1"/>
    </source>
</evidence>
<dbReference type="EMBL" id="CP098502">
    <property type="protein sequence ID" value="UTI62401.1"/>
    <property type="molecule type" value="Genomic_DNA"/>
</dbReference>
<keyword evidence="3" id="KW-1185">Reference proteome</keyword>
<accession>A0ABY5DNH9</accession>
<dbReference type="Proteomes" id="UP001056035">
    <property type="component" value="Chromosome"/>
</dbReference>
<reference evidence="2 3" key="1">
    <citation type="submission" date="2022-06" db="EMBL/GenBank/DDBJ databases">
        <title>Paraconexibacter antarcticus.</title>
        <authorList>
            <person name="Kim C.S."/>
        </authorList>
    </citation>
    <scope>NUCLEOTIDE SEQUENCE [LARGE SCALE GENOMIC DNA]</scope>
    <source>
        <strain evidence="2 3">02-257</strain>
    </source>
</reference>
<gene>
    <name evidence="2" type="ORF">NBH00_13625</name>
</gene>
<protein>
    <submittedName>
        <fullName evidence="2">Uncharacterized protein</fullName>
    </submittedName>
</protein>
<name>A0ABY5DNH9_9ACTN</name>
<sequence length="60" mass="6612">MDGDEPEVLRDDQAEREAAERAHAEDATTRAGELAALRRAEKADYLKGRLEDQVEADAAD</sequence>